<evidence type="ECO:0000256" key="7">
    <source>
        <dbReference type="ARBA" id="ARBA00023136"/>
    </source>
</evidence>
<dbReference type="SUPFAM" id="SSF53850">
    <property type="entry name" value="Periplasmic binding protein-like II"/>
    <property type="match status" value="1"/>
</dbReference>
<keyword evidence="11" id="KW-0407">Ion channel</keyword>
<name>A0A9P0HKE6_NEZVI</name>
<reference evidence="15" key="1">
    <citation type="submission" date="2022-01" db="EMBL/GenBank/DDBJ databases">
        <authorList>
            <person name="King R."/>
        </authorList>
    </citation>
    <scope>NUCLEOTIDE SEQUENCE</scope>
</reference>
<comment type="subcellular location">
    <subcellularLocation>
        <location evidence="1">Cell membrane</location>
        <topology evidence="1">Multi-pass membrane protein</topology>
    </subcellularLocation>
</comment>
<keyword evidence="9" id="KW-0325">Glycoprotein</keyword>
<feature type="transmembrane region" description="Helical" evidence="12">
    <location>
        <begin position="389"/>
        <end position="415"/>
    </location>
</feature>
<evidence type="ECO:0000256" key="12">
    <source>
        <dbReference type="SAM" id="Phobius"/>
    </source>
</evidence>
<dbReference type="OrthoDB" id="8182981at2759"/>
<dbReference type="InterPro" id="IPR052192">
    <property type="entry name" value="Insect_Ionotropic_Sensory_Rcpt"/>
</dbReference>
<dbReference type="GO" id="GO:0015276">
    <property type="term" value="F:ligand-gated monoatomic ion channel activity"/>
    <property type="evidence" value="ECO:0007669"/>
    <property type="project" value="InterPro"/>
</dbReference>
<dbReference type="AlphaFoldDB" id="A0A9P0HKE6"/>
<evidence type="ECO:0000259" key="14">
    <source>
        <dbReference type="Pfam" id="PF10613"/>
    </source>
</evidence>
<evidence type="ECO:0000256" key="11">
    <source>
        <dbReference type="ARBA" id="ARBA00023303"/>
    </source>
</evidence>
<evidence type="ECO:0000256" key="3">
    <source>
        <dbReference type="ARBA" id="ARBA00022475"/>
    </source>
</evidence>
<evidence type="ECO:0000313" key="16">
    <source>
        <dbReference type="Proteomes" id="UP001152798"/>
    </source>
</evidence>
<accession>A0A9P0HKE6</accession>
<evidence type="ECO:0000256" key="5">
    <source>
        <dbReference type="ARBA" id="ARBA00022989"/>
    </source>
</evidence>
<organism evidence="15 16">
    <name type="scientific">Nezara viridula</name>
    <name type="common">Southern green stink bug</name>
    <name type="synonym">Cimex viridulus</name>
    <dbReference type="NCBI Taxonomy" id="85310"/>
    <lineage>
        <taxon>Eukaryota</taxon>
        <taxon>Metazoa</taxon>
        <taxon>Ecdysozoa</taxon>
        <taxon>Arthropoda</taxon>
        <taxon>Hexapoda</taxon>
        <taxon>Insecta</taxon>
        <taxon>Pterygota</taxon>
        <taxon>Neoptera</taxon>
        <taxon>Paraneoptera</taxon>
        <taxon>Hemiptera</taxon>
        <taxon>Heteroptera</taxon>
        <taxon>Panheteroptera</taxon>
        <taxon>Pentatomomorpha</taxon>
        <taxon>Pentatomoidea</taxon>
        <taxon>Pentatomidae</taxon>
        <taxon>Pentatominae</taxon>
        <taxon>Nezara</taxon>
    </lineage>
</organism>
<keyword evidence="8" id="KW-0675">Receptor</keyword>
<keyword evidence="16" id="KW-1185">Reference proteome</keyword>
<keyword evidence="2" id="KW-0813">Transport</keyword>
<feature type="transmembrane region" description="Helical" evidence="12">
    <location>
        <begin position="582"/>
        <end position="600"/>
    </location>
</feature>
<dbReference type="InterPro" id="IPR019594">
    <property type="entry name" value="Glu/Gly-bd"/>
</dbReference>
<evidence type="ECO:0000256" key="10">
    <source>
        <dbReference type="ARBA" id="ARBA00023286"/>
    </source>
</evidence>
<dbReference type="Gene3D" id="3.40.190.10">
    <property type="entry name" value="Periplasmic binding protein-like II"/>
    <property type="match status" value="1"/>
</dbReference>
<keyword evidence="7 12" id="KW-0472">Membrane</keyword>
<evidence type="ECO:0000256" key="2">
    <source>
        <dbReference type="ARBA" id="ARBA00022448"/>
    </source>
</evidence>
<feature type="transmembrane region" description="Helical" evidence="12">
    <location>
        <begin position="312"/>
        <end position="336"/>
    </location>
</feature>
<evidence type="ECO:0000256" key="1">
    <source>
        <dbReference type="ARBA" id="ARBA00004651"/>
    </source>
</evidence>
<feature type="signal peptide" evidence="13">
    <location>
        <begin position="1"/>
        <end position="17"/>
    </location>
</feature>
<sequence>MKLVLLPVLLFFHPSVGIKFKEDVTTKSLSRLISNVFLDMPKCVVVVLSDFSSFELPNNFVYLRVHFNSSNLFLSLRAAYQMKCIGYLIDENSANDFLKTLGEARSSAPERHTPRIVVVPNRKGNYSLNVFMHPESAYIPDMIVIQIVDGNSAAEVKLVVMTNSFHNSSIFPEGEVLGTWPLDEMSFFPDKLKNLNGKAELIIATLHYPPYVLLHPKFDGMEVRMINEFCRLYNCKPSTLTDDHLWGEIFTNGTGTGVSGNVFMDRADIGIGALYLWENEYKYIDFAYPYLNTKITVLVPKPAQKAEWRIPFLPFSLTLWVLQVLSITLAAAVMFAVNKVSFHIAEGLMLGGEFSTGGGIFLRSLAMALLQPPPSRLPSGSPLRRFFTIFEVLFLFFTTVYSGALSSVLTVPLYYPPIDTPLQLYEAGIPWAADHSAWIFSIQGATELPFKGLVKRYEVHSHESLISLIKKGGYGFGIEIMPAGHITQTKYLNGEAILNRHVMKHELYTTSLVMSLRKGSPYTEKLNNLIGKQLDAGLLLLWETDVTLNYLSSRLQTALKISEGTKVEVHHPTKLKLTHIQGAFILLGFGLFVSFIVFLFEKLGKTPSSLKISA</sequence>
<evidence type="ECO:0000313" key="15">
    <source>
        <dbReference type="EMBL" id="CAH1403357.1"/>
    </source>
</evidence>
<dbReference type="Gene3D" id="1.10.287.70">
    <property type="match status" value="1"/>
</dbReference>
<evidence type="ECO:0000256" key="9">
    <source>
        <dbReference type="ARBA" id="ARBA00023180"/>
    </source>
</evidence>
<evidence type="ECO:0000256" key="13">
    <source>
        <dbReference type="SAM" id="SignalP"/>
    </source>
</evidence>
<evidence type="ECO:0000256" key="4">
    <source>
        <dbReference type="ARBA" id="ARBA00022692"/>
    </source>
</evidence>
<gene>
    <name evidence="15" type="ORF">NEZAVI_LOCUS11972</name>
</gene>
<feature type="domain" description="Ionotropic glutamate receptor L-glutamate and glycine-binding" evidence="14">
    <location>
        <begin position="201"/>
        <end position="302"/>
    </location>
</feature>
<feature type="transmembrane region" description="Helical" evidence="12">
    <location>
        <begin position="348"/>
        <end position="369"/>
    </location>
</feature>
<evidence type="ECO:0000256" key="8">
    <source>
        <dbReference type="ARBA" id="ARBA00023170"/>
    </source>
</evidence>
<keyword evidence="4 12" id="KW-0812">Transmembrane</keyword>
<dbReference type="PANTHER" id="PTHR42643:SF40">
    <property type="entry name" value="IONOTROPIC RECEPTOR 41A-RELATED"/>
    <property type="match status" value="1"/>
</dbReference>
<keyword evidence="10" id="KW-1071">Ligand-gated ion channel</keyword>
<dbReference type="Proteomes" id="UP001152798">
    <property type="component" value="Chromosome 5"/>
</dbReference>
<keyword evidence="6" id="KW-0406">Ion transport</keyword>
<keyword evidence="5 12" id="KW-1133">Transmembrane helix</keyword>
<dbReference type="EMBL" id="OV725081">
    <property type="protein sequence ID" value="CAH1403357.1"/>
    <property type="molecule type" value="Genomic_DNA"/>
</dbReference>
<dbReference type="GO" id="GO:0005886">
    <property type="term" value="C:plasma membrane"/>
    <property type="evidence" value="ECO:0007669"/>
    <property type="project" value="UniProtKB-SubCell"/>
</dbReference>
<dbReference type="Pfam" id="PF10613">
    <property type="entry name" value="Lig_chan-Glu_bd"/>
    <property type="match status" value="1"/>
</dbReference>
<keyword evidence="3" id="KW-1003">Cell membrane</keyword>
<feature type="chain" id="PRO_5040296398" description="Ionotropic glutamate receptor L-glutamate and glycine-binding domain-containing protein" evidence="13">
    <location>
        <begin position="18"/>
        <end position="614"/>
    </location>
</feature>
<dbReference type="PANTHER" id="PTHR42643">
    <property type="entry name" value="IONOTROPIC RECEPTOR 20A-RELATED"/>
    <property type="match status" value="1"/>
</dbReference>
<proteinExistence type="predicted"/>
<keyword evidence="13" id="KW-0732">Signal</keyword>
<protein>
    <recommendedName>
        <fullName evidence="14">Ionotropic glutamate receptor L-glutamate and glycine-binding domain-containing protein</fullName>
    </recommendedName>
</protein>
<evidence type="ECO:0000256" key="6">
    <source>
        <dbReference type="ARBA" id="ARBA00023065"/>
    </source>
</evidence>